<reference evidence="2" key="1">
    <citation type="submission" date="2020-10" db="EMBL/GenBank/DDBJ databases">
        <title>Sequencing the genomes of 1000 actinobacteria strains.</title>
        <authorList>
            <person name="Klenk H.-P."/>
        </authorList>
    </citation>
    <scope>NUCLEOTIDE SEQUENCE</scope>
    <source>
        <strain evidence="2">DSM 45354</strain>
    </source>
</reference>
<dbReference type="PANTHER" id="PTHR33627">
    <property type="entry name" value="TRANSPOSASE"/>
    <property type="match status" value="1"/>
</dbReference>
<gene>
    <name evidence="2" type="ORF">HEB94_002463</name>
</gene>
<name>A0A927MRL8_9ACTN</name>
<dbReference type="AlphaFoldDB" id="A0A927MRL8"/>
<feature type="domain" description="Transposase IS701-like DDE" evidence="1">
    <location>
        <begin position="2"/>
        <end position="73"/>
    </location>
</feature>
<accession>A0A927MRL8</accession>
<comment type="caution">
    <text evidence="2">The sequence shown here is derived from an EMBL/GenBank/DDBJ whole genome shotgun (WGS) entry which is preliminary data.</text>
</comment>
<dbReference type="InterPro" id="IPR038721">
    <property type="entry name" value="IS701-like_DDE_dom"/>
</dbReference>
<dbReference type="SUPFAM" id="SSF53098">
    <property type="entry name" value="Ribonuclease H-like"/>
    <property type="match status" value="1"/>
</dbReference>
<keyword evidence="3" id="KW-1185">Reference proteome</keyword>
<dbReference type="InterPro" id="IPR012337">
    <property type="entry name" value="RNaseH-like_sf"/>
</dbReference>
<dbReference type="Gene3D" id="3.90.350.10">
    <property type="entry name" value="Transposase Inhibitor Protein From Tn5, Chain A, domain 1"/>
    <property type="match status" value="1"/>
</dbReference>
<evidence type="ECO:0000313" key="3">
    <source>
        <dbReference type="Proteomes" id="UP000638648"/>
    </source>
</evidence>
<dbReference type="EMBL" id="JADBEM010000001">
    <property type="protein sequence ID" value="MBE1605615.1"/>
    <property type="molecule type" value="Genomic_DNA"/>
</dbReference>
<dbReference type="Pfam" id="PF13546">
    <property type="entry name" value="DDE_5"/>
    <property type="match status" value="1"/>
</dbReference>
<dbReference type="Proteomes" id="UP000638648">
    <property type="component" value="Unassembled WGS sequence"/>
</dbReference>
<dbReference type="InterPro" id="IPR039365">
    <property type="entry name" value="IS701-like"/>
</dbReference>
<sequence length="200" mass="22233">MGLEERGLGYVVAVKADTSVYPGDVELVTAAYSGRGPRPKPSYPIPPMSLRELALAAGRDTFSQVCWRQGTRKTAGNPAADMASKFALVQVRPANRNNTRAEDGSLRLKLALVEWPDNTDEPTDYWLTNLPTDTPIEHIVDLAKIRWRIEHDYRELKTGLGLDHFEGRTWTGWNRHVTLAALAQAFVTMLRLDPKAPAPA</sequence>
<organism evidence="2 3">
    <name type="scientific">Actinopolymorpha pittospori</name>
    <dbReference type="NCBI Taxonomy" id="648752"/>
    <lineage>
        <taxon>Bacteria</taxon>
        <taxon>Bacillati</taxon>
        <taxon>Actinomycetota</taxon>
        <taxon>Actinomycetes</taxon>
        <taxon>Propionibacteriales</taxon>
        <taxon>Actinopolymorphaceae</taxon>
        <taxon>Actinopolymorpha</taxon>
    </lineage>
</organism>
<protein>
    <submittedName>
        <fullName evidence="2">SRSO17 transposase</fullName>
    </submittedName>
</protein>
<evidence type="ECO:0000313" key="2">
    <source>
        <dbReference type="EMBL" id="MBE1605615.1"/>
    </source>
</evidence>
<evidence type="ECO:0000259" key="1">
    <source>
        <dbReference type="Pfam" id="PF13546"/>
    </source>
</evidence>
<dbReference type="PANTHER" id="PTHR33627:SF1">
    <property type="entry name" value="TRANSPOSASE"/>
    <property type="match status" value="1"/>
</dbReference>
<proteinExistence type="predicted"/>